<keyword evidence="3" id="KW-0369">Histidine metabolism</keyword>
<gene>
    <name evidence="6" type="ORF">ACFSYS_14280</name>
</gene>
<dbReference type="InterPro" id="IPR006035">
    <property type="entry name" value="Ureohydrolase"/>
</dbReference>
<comment type="caution">
    <text evidence="6">The sequence shown here is derived from an EMBL/GenBank/DDBJ whole genome shotgun (WGS) entry which is preliminary data.</text>
</comment>
<evidence type="ECO:0000256" key="2">
    <source>
        <dbReference type="ARBA" id="ARBA00022801"/>
    </source>
</evidence>
<reference evidence="7" key="1">
    <citation type="journal article" date="2019" name="Int. J. Syst. Evol. Microbiol.">
        <title>The Global Catalogue of Microorganisms (GCM) 10K type strain sequencing project: providing services to taxonomists for standard genome sequencing and annotation.</title>
        <authorList>
            <consortium name="The Broad Institute Genomics Platform"/>
            <consortium name="The Broad Institute Genome Sequencing Center for Infectious Disease"/>
            <person name="Wu L."/>
            <person name="Ma J."/>
        </authorList>
    </citation>
    <scope>NUCLEOTIDE SEQUENCE [LARGE SCALE GENOMIC DNA]</scope>
    <source>
        <strain evidence="7">KCTC 52925</strain>
    </source>
</reference>
<evidence type="ECO:0000313" key="7">
    <source>
        <dbReference type="Proteomes" id="UP001597438"/>
    </source>
</evidence>
<dbReference type="InterPro" id="IPR023696">
    <property type="entry name" value="Ureohydrolase_dom_sf"/>
</dbReference>
<keyword evidence="2 6" id="KW-0378">Hydrolase</keyword>
<keyword evidence="4" id="KW-0464">Manganese</keyword>
<evidence type="ECO:0000313" key="6">
    <source>
        <dbReference type="EMBL" id="MFD2834456.1"/>
    </source>
</evidence>
<dbReference type="Gene3D" id="3.40.800.10">
    <property type="entry name" value="Ureohydrolase domain"/>
    <property type="match status" value="1"/>
</dbReference>
<name>A0ABW5X5W0_9FLAO</name>
<dbReference type="Pfam" id="PF00491">
    <property type="entry name" value="Arginase"/>
    <property type="match status" value="1"/>
</dbReference>
<dbReference type="GO" id="GO:0050415">
    <property type="term" value="F:formimidoylglutamase activity"/>
    <property type="evidence" value="ECO:0007669"/>
    <property type="project" value="UniProtKB-EC"/>
</dbReference>
<evidence type="ECO:0000256" key="5">
    <source>
        <dbReference type="PROSITE-ProRule" id="PRU00742"/>
    </source>
</evidence>
<dbReference type="PANTHER" id="PTHR11358">
    <property type="entry name" value="ARGINASE/AGMATINASE"/>
    <property type="match status" value="1"/>
</dbReference>
<dbReference type="RefSeq" id="WP_251738920.1">
    <property type="nucleotide sequence ID" value="NZ_JBHUOJ010000032.1"/>
</dbReference>
<dbReference type="PANTHER" id="PTHR11358:SF35">
    <property type="entry name" value="FORMIMIDOYLGLUTAMASE"/>
    <property type="match status" value="1"/>
</dbReference>
<dbReference type="EMBL" id="JBHUOJ010000032">
    <property type="protein sequence ID" value="MFD2834456.1"/>
    <property type="molecule type" value="Genomic_DNA"/>
</dbReference>
<evidence type="ECO:0000256" key="1">
    <source>
        <dbReference type="ARBA" id="ARBA00022723"/>
    </source>
</evidence>
<keyword evidence="1" id="KW-0479">Metal-binding</keyword>
<dbReference type="CDD" id="cd09988">
    <property type="entry name" value="Formimidoylglutamase"/>
    <property type="match status" value="1"/>
</dbReference>
<organism evidence="6 7">
    <name type="scientific">Christiangramia antarctica</name>
    <dbReference type="NCBI Taxonomy" id="2058158"/>
    <lineage>
        <taxon>Bacteria</taxon>
        <taxon>Pseudomonadati</taxon>
        <taxon>Bacteroidota</taxon>
        <taxon>Flavobacteriia</taxon>
        <taxon>Flavobacteriales</taxon>
        <taxon>Flavobacteriaceae</taxon>
        <taxon>Christiangramia</taxon>
    </lineage>
</organism>
<proteinExistence type="inferred from homology"/>
<dbReference type="SUPFAM" id="SSF52768">
    <property type="entry name" value="Arginase/deacetylase"/>
    <property type="match status" value="1"/>
</dbReference>
<comment type="similarity">
    <text evidence="5">Belongs to the arginase family.</text>
</comment>
<dbReference type="Proteomes" id="UP001597438">
    <property type="component" value="Unassembled WGS sequence"/>
</dbReference>
<dbReference type="EC" id="3.5.3.8" evidence="6"/>
<dbReference type="PROSITE" id="PS51409">
    <property type="entry name" value="ARGINASE_2"/>
    <property type="match status" value="1"/>
</dbReference>
<evidence type="ECO:0000256" key="3">
    <source>
        <dbReference type="ARBA" id="ARBA00022808"/>
    </source>
</evidence>
<keyword evidence="7" id="KW-1185">Reference proteome</keyword>
<protein>
    <submittedName>
        <fullName evidence="6">Formimidoylglutamase</fullName>
        <ecNumber evidence="6">3.5.3.8</ecNumber>
    </submittedName>
</protein>
<evidence type="ECO:0000256" key="4">
    <source>
        <dbReference type="ARBA" id="ARBA00023211"/>
    </source>
</evidence>
<accession>A0ABW5X5W0</accession>
<sequence length="331" mass="37132">MEGLKIYTKRNIDHLISDRKGETKFGEKLSFVESIEDLKKEPAAYVLLGIPEDIGIRANYGNAGAANTWKIALQSLVNLQQNRFNSGENLILLGEIDCAEFNNKAGNLDKKDPNYYQKLGDLVKQIDQILTEVIEKINEVGKIPIIIGGGHNNAYGNIKGASKALENPINVLNIDAHSDLRTLEHRHSGNAFSYAIAGGFLNKYYVFGLQKNYTPEYIFEEMDFSENLNYMLFEGLNKSSNKITRAFREFLKPLSSGNFGFELDCDVIANFNSSAMSPSGFSVDQIRGFISEVKKEKNCCYFHICEAIPDKKNSVLTGKAISYFISDFIRK</sequence>